<keyword evidence="14" id="KW-1185">Reference proteome</keyword>
<dbReference type="PANTHER" id="PTHR30442:SF0">
    <property type="entry name" value="FE(3+) DICITRATE TRANSPORT PROTEIN FECA"/>
    <property type="match status" value="1"/>
</dbReference>
<dbReference type="InterPro" id="IPR039426">
    <property type="entry name" value="TonB-dep_rcpt-like"/>
</dbReference>
<dbReference type="SUPFAM" id="SSF56935">
    <property type="entry name" value="Porins"/>
    <property type="match status" value="1"/>
</dbReference>
<accession>A0A8E0NDF0</accession>
<keyword evidence="6 8" id="KW-0472">Membrane</keyword>
<dbReference type="InterPro" id="IPR000531">
    <property type="entry name" value="Beta-barrel_TonB"/>
</dbReference>
<sequence length="744" mass="78563">MTHRAAVSVLALAAALAAPTAWAADSDPTVLEAVIVTASAEDARTVGGSATFLDDDALEVFGHADVNQVLRQVPGVFLQEEDGFGLRPNIGIRGSGTDRSGRVAVMEDGVLIAPAPYAAPAAYYFPRLARMTGVEVTKGPGAIKYGPLTTGGAINLFSTPIPEAAAGELELLGGTDGALRAHGWAGGWAPLGQGLEIGGLIEGLREESDGFKALDNGGPTGFGIDDLVFKLALRTGPGAALPQSLELKHQTYDETSHETYLGLTLADFGDDPFRRYNGSQADRMDVAHDTWQLTHRIALSSALDLTTVAYRTDTTRAWYKLNDVRNSAGTGWVGISAVLADPAAYADQMAVLVGADGFTSADGALRVRNNNRAYEAEGIQTVLTARFDTGALSHQLEVSARYHRDSEDRFQRDDLYRMDDGTMVLTSAGVDGTQANRVAEAEAWAFFVRDVIRAGALTLTPGVRYETIDLTRTNHALVGGPRGAPLSVIESSVDVWIPGVGLTYDLTPSLRLVAGAHRGFSNPGPGSSVDPETSWNYEAGVRHRSGGLDLEVIAYVNDYDNLLGTCTASTGGGCTIGDQFSGGAFVARGVEATAAYDLGPTVGVGFGLPVSLVYTFTDTEFRTSFSSSYEPWGEVQAGDEAPYLPAHQLTLNAGVRFDRWRADVRLNRVSEARAVAGSGPIAAGDRIDARTLVDLAGSFDLTDNVALFASVQNLTDEVYNVSFSPAGARPGAPRMAMGGLRLSF</sequence>
<keyword evidence="13" id="KW-0675">Receptor</keyword>
<dbReference type="Gene3D" id="2.170.130.10">
    <property type="entry name" value="TonB-dependent receptor, plug domain"/>
    <property type="match status" value="1"/>
</dbReference>
<dbReference type="InterPro" id="IPR012910">
    <property type="entry name" value="Plug_dom"/>
</dbReference>
<evidence type="ECO:0000259" key="12">
    <source>
        <dbReference type="Pfam" id="PF07715"/>
    </source>
</evidence>
<dbReference type="EMBL" id="BATC01000066">
    <property type="protein sequence ID" value="GAD60328.1"/>
    <property type="molecule type" value="Genomic_DNA"/>
</dbReference>
<evidence type="ECO:0000256" key="9">
    <source>
        <dbReference type="RuleBase" id="RU003357"/>
    </source>
</evidence>
<evidence type="ECO:0000256" key="6">
    <source>
        <dbReference type="ARBA" id="ARBA00023136"/>
    </source>
</evidence>
<evidence type="ECO:0000256" key="10">
    <source>
        <dbReference type="SAM" id="SignalP"/>
    </source>
</evidence>
<evidence type="ECO:0000259" key="11">
    <source>
        <dbReference type="Pfam" id="PF00593"/>
    </source>
</evidence>
<dbReference type="PANTHER" id="PTHR30442">
    <property type="entry name" value="IRON III DICITRATE TRANSPORT PROTEIN FECA"/>
    <property type="match status" value="1"/>
</dbReference>
<dbReference type="OrthoDB" id="7229372at2"/>
<comment type="caution">
    <text evidence="13">The sequence shown here is derived from an EMBL/GenBank/DDBJ whole genome shotgun (WGS) entry which is preliminary data.</text>
</comment>
<dbReference type="AlphaFoldDB" id="A0A8E0NDF0"/>
<evidence type="ECO:0000313" key="14">
    <source>
        <dbReference type="Proteomes" id="UP000016569"/>
    </source>
</evidence>
<evidence type="ECO:0000256" key="2">
    <source>
        <dbReference type="ARBA" id="ARBA00022448"/>
    </source>
</evidence>
<protein>
    <submittedName>
        <fullName evidence="13">TonB-dependent receptor</fullName>
    </submittedName>
</protein>
<keyword evidence="2 8" id="KW-0813">Transport</keyword>
<gene>
    <name evidence="13" type="ORF">MBEBAB_2578</name>
</gene>
<proteinExistence type="inferred from homology"/>
<feature type="domain" description="TonB-dependent receptor-like beta-barrel" evidence="11">
    <location>
        <begin position="255"/>
        <end position="714"/>
    </location>
</feature>
<dbReference type="GO" id="GO:0009279">
    <property type="term" value="C:cell outer membrane"/>
    <property type="evidence" value="ECO:0007669"/>
    <property type="project" value="UniProtKB-SubCell"/>
</dbReference>
<reference evidence="14" key="1">
    <citation type="journal article" date="2013" name="Genome Announc.">
        <title>Draft Genome Sequence of the Dimorphic Prosthecate Bacterium Brevundimonas abyssalis TAR-001T.</title>
        <authorList>
            <person name="Tsubouchi T."/>
            <person name="Nishi S."/>
            <person name="Usui K."/>
            <person name="Shimane Y."/>
            <person name="Takaki Y."/>
            <person name="Maruyama T."/>
            <person name="Hatada Y."/>
        </authorList>
    </citation>
    <scope>NUCLEOTIDE SEQUENCE [LARGE SCALE GENOMIC DNA]</scope>
    <source>
        <strain evidence="14">TAR-001</strain>
    </source>
</reference>
<feature type="chain" id="PRO_5034185375" evidence="10">
    <location>
        <begin position="24"/>
        <end position="744"/>
    </location>
</feature>
<dbReference type="Gene3D" id="2.40.170.20">
    <property type="entry name" value="TonB-dependent receptor, beta-barrel domain"/>
    <property type="match status" value="1"/>
</dbReference>
<keyword evidence="3 8" id="KW-1134">Transmembrane beta strand</keyword>
<keyword evidence="7 8" id="KW-0998">Cell outer membrane</keyword>
<comment type="subcellular location">
    <subcellularLocation>
        <location evidence="1 8">Cell outer membrane</location>
        <topology evidence="1 8">Multi-pass membrane protein</topology>
    </subcellularLocation>
</comment>
<name>A0A8E0NDF0_9CAUL</name>
<dbReference type="RefSeq" id="WP_021698422.1">
    <property type="nucleotide sequence ID" value="NZ_BATC01000066.1"/>
</dbReference>
<evidence type="ECO:0000256" key="7">
    <source>
        <dbReference type="ARBA" id="ARBA00023237"/>
    </source>
</evidence>
<dbReference type="Proteomes" id="UP000016569">
    <property type="component" value="Unassembled WGS sequence"/>
</dbReference>
<dbReference type="InterPro" id="IPR036942">
    <property type="entry name" value="Beta-barrel_TonB_sf"/>
</dbReference>
<dbReference type="Pfam" id="PF07715">
    <property type="entry name" value="Plug"/>
    <property type="match status" value="1"/>
</dbReference>
<dbReference type="Pfam" id="PF00593">
    <property type="entry name" value="TonB_dep_Rec_b-barrel"/>
    <property type="match status" value="1"/>
</dbReference>
<dbReference type="InterPro" id="IPR037066">
    <property type="entry name" value="Plug_dom_sf"/>
</dbReference>
<dbReference type="PROSITE" id="PS52016">
    <property type="entry name" value="TONB_DEPENDENT_REC_3"/>
    <property type="match status" value="1"/>
</dbReference>
<feature type="domain" description="TonB-dependent receptor plug" evidence="12">
    <location>
        <begin position="43"/>
        <end position="153"/>
    </location>
</feature>
<evidence type="ECO:0000256" key="1">
    <source>
        <dbReference type="ARBA" id="ARBA00004571"/>
    </source>
</evidence>
<organism evidence="13 14">
    <name type="scientific">Brevundimonas abyssalis TAR-001</name>
    <dbReference type="NCBI Taxonomy" id="1391729"/>
    <lineage>
        <taxon>Bacteria</taxon>
        <taxon>Pseudomonadati</taxon>
        <taxon>Pseudomonadota</taxon>
        <taxon>Alphaproteobacteria</taxon>
        <taxon>Caulobacterales</taxon>
        <taxon>Caulobacteraceae</taxon>
        <taxon>Brevundimonas</taxon>
    </lineage>
</organism>
<dbReference type="GO" id="GO:0033214">
    <property type="term" value="P:siderophore-iron import into cell"/>
    <property type="evidence" value="ECO:0007669"/>
    <property type="project" value="TreeGrafter"/>
</dbReference>
<evidence type="ECO:0000313" key="13">
    <source>
        <dbReference type="EMBL" id="GAD60328.1"/>
    </source>
</evidence>
<evidence type="ECO:0000256" key="8">
    <source>
        <dbReference type="PROSITE-ProRule" id="PRU01360"/>
    </source>
</evidence>
<evidence type="ECO:0000256" key="5">
    <source>
        <dbReference type="ARBA" id="ARBA00023077"/>
    </source>
</evidence>
<evidence type="ECO:0000256" key="4">
    <source>
        <dbReference type="ARBA" id="ARBA00022692"/>
    </source>
</evidence>
<keyword evidence="10" id="KW-0732">Signal</keyword>
<keyword evidence="5 9" id="KW-0798">TonB box</keyword>
<keyword evidence="4 8" id="KW-0812">Transmembrane</keyword>
<evidence type="ECO:0000256" key="3">
    <source>
        <dbReference type="ARBA" id="ARBA00022452"/>
    </source>
</evidence>
<feature type="signal peptide" evidence="10">
    <location>
        <begin position="1"/>
        <end position="23"/>
    </location>
</feature>
<comment type="similarity">
    <text evidence="8 9">Belongs to the TonB-dependent receptor family.</text>
</comment>